<dbReference type="AlphaFoldDB" id="A0A2Z7AKN3"/>
<name>A0A2Z7AKN3_9LAMI</name>
<reference evidence="1 2" key="1">
    <citation type="journal article" date="2015" name="Proc. Natl. Acad. Sci. U.S.A.">
        <title>The resurrection genome of Boea hygrometrica: A blueprint for survival of dehydration.</title>
        <authorList>
            <person name="Xiao L."/>
            <person name="Yang G."/>
            <person name="Zhang L."/>
            <person name="Yang X."/>
            <person name="Zhao S."/>
            <person name="Ji Z."/>
            <person name="Zhou Q."/>
            <person name="Hu M."/>
            <person name="Wang Y."/>
            <person name="Chen M."/>
            <person name="Xu Y."/>
            <person name="Jin H."/>
            <person name="Xiao X."/>
            <person name="Hu G."/>
            <person name="Bao F."/>
            <person name="Hu Y."/>
            <person name="Wan P."/>
            <person name="Li L."/>
            <person name="Deng X."/>
            <person name="Kuang T."/>
            <person name="Xiang C."/>
            <person name="Zhu J.K."/>
            <person name="Oliver M.J."/>
            <person name="He Y."/>
        </authorList>
    </citation>
    <scope>NUCLEOTIDE SEQUENCE [LARGE SCALE GENOMIC DNA]</scope>
    <source>
        <strain evidence="2">cv. XS01</strain>
    </source>
</reference>
<organism evidence="1 2">
    <name type="scientific">Dorcoceras hygrometricum</name>
    <dbReference type="NCBI Taxonomy" id="472368"/>
    <lineage>
        <taxon>Eukaryota</taxon>
        <taxon>Viridiplantae</taxon>
        <taxon>Streptophyta</taxon>
        <taxon>Embryophyta</taxon>
        <taxon>Tracheophyta</taxon>
        <taxon>Spermatophyta</taxon>
        <taxon>Magnoliopsida</taxon>
        <taxon>eudicotyledons</taxon>
        <taxon>Gunneridae</taxon>
        <taxon>Pentapetalae</taxon>
        <taxon>asterids</taxon>
        <taxon>lamiids</taxon>
        <taxon>Lamiales</taxon>
        <taxon>Gesneriaceae</taxon>
        <taxon>Didymocarpoideae</taxon>
        <taxon>Trichosporeae</taxon>
        <taxon>Loxocarpinae</taxon>
        <taxon>Dorcoceras</taxon>
    </lineage>
</organism>
<dbReference type="Proteomes" id="UP000250235">
    <property type="component" value="Unassembled WGS sequence"/>
</dbReference>
<protein>
    <submittedName>
        <fullName evidence="1">Uncharacterized protein</fullName>
    </submittedName>
</protein>
<accession>A0A2Z7AKN3</accession>
<evidence type="ECO:0000313" key="1">
    <source>
        <dbReference type="EMBL" id="KZV22253.1"/>
    </source>
</evidence>
<evidence type="ECO:0000313" key="2">
    <source>
        <dbReference type="Proteomes" id="UP000250235"/>
    </source>
</evidence>
<dbReference type="EMBL" id="KV014409">
    <property type="protein sequence ID" value="KZV22253.1"/>
    <property type="molecule type" value="Genomic_DNA"/>
</dbReference>
<gene>
    <name evidence="1" type="ORF">F511_28647</name>
</gene>
<proteinExistence type="predicted"/>
<keyword evidence="2" id="KW-1185">Reference proteome</keyword>
<sequence>MNSKNKMQMLCMEDETTAEGYNQRREPRNIMHSSTESCGRYNTRESGPQMKEHKLIWTRPYSSHLFEGANAQPGFFIPRSNTKFKSTCWIRAMILVDGSWLITEGVDFWRPVSKPVDSRNWEMLPQRPYIDDLAPLCVFVEPVQDFESRPPFLGLLMNIGLKDLIGPVVDIEEVPKGFRSVFQHGVDTDSFVDYFDDYVVQPEIKLYRLKQITFQYSVTVDPIVQIETAVNIAPDPTESVSPSQLQPDAFLNSPSPSTSVDSPMRFTTDDIPLGDDDQISLPPATLLRMNLRMHSHSSEPPLIRFTLSTCREEMMLKSSRMCYGCISDTLSGGLLRLQIKQDRTSRGLFSNVRQEVQLQRATLSPEILESRREIRAQQAALSTDLENKFKGGIGSDFSIRVRFDYSGDVSYRIQKLRFEGFRFDSEAMITDPGIFFRKQISDPSESDVSVLYLRYDFQYRGYTLRSGVHLERGSVIGCLQRLYTSKYSSGTFLQRKKGRRRIFRSELPETNL</sequence>